<name>A0A087WQP8_MOUSE</name>
<reference evidence="4 6" key="1">
    <citation type="journal article" date="2009" name="PLoS Biol.">
        <title>Lineage-specific biology revealed by a finished genome assembly of the mouse.</title>
        <authorList>
            <consortium name="Mouse Genome Sequencing Consortium"/>
            <person name="Church D.M."/>
            <person name="Goodstadt L."/>
            <person name="Hillier L.W."/>
            <person name="Zody M.C."/>
            <person name="Goldstein S."/>
            <person name="She X."/>
            <person name="Bult C.J."/>
            <person name="Agarwala R."/>
            <person name="Cherry J.L."/>
            <person name="DiCuccio M."/>
            <person name="Hlavina W."/>
            <person name="Kapustin Y."/>
            <person name="Meric P."/>
            <person name="Maglott D."/>
            <person name="Birtle Z."/>
            <person name="Marques A.C."/>
            <person name="Graves T."/>
            <person name="Zhou S."/>
            <person name="Teague B."/>
            <person name="Potamousis K."/>
            <person name="Churas C."/>
            <person name="Place M."/>
            <person name="Herschleb J."/>
            <person name="Runnheim R."/>
            <person name="Forrest D."/>
            <person name="Amos-Landgraf J."/>
            <person name="Schwartz D.C."/>
            <person name="Cheng Z."/>
            <person name="Lindblad-Toh K."/>
            <person name="Eichler E.E."/>
            <person name="Ponting C.P."/>
        </authorList>
    </citation>
    <scope>NUCLEOTIDE SEQUENCE [LARGE SCALE GENOMIC DNA]</scope>
    <source>
        <strain evidence="4 6">C57BL/6J</strain>
    </source>
</reference>
<accession>A0A087WQP8</accession>
<dbReference type="STRING" id="10090.ENSMUSP00000140294"/>
<dbReference type="GeneTree" id="ENSGT00940000153178"/>
<dbReference type="jPOST" id="A0A087WQP8"/>
<feature type="coiled-coil region" evidence="1">
    <location>
        <begin position="123"/>
        <end position="150"/>
    </location>
</feature>
<feature type="region of interest" description="Disordered" evidence="2">
    <location>
        <begin position="198"/>
        <end position="267"/>
    </location>
</feature>
<dbReference type="InParanoid" id="A0A087WQP8"/>
<dbReference type="Ensembl" id="ENSMUST00000191203.7">
    <property type="protein sequence ID" value="ENSMUSP00000140294.2"/>
    <property type="gene ID" value="ENSMUSG00000096045.8"/>
</dbReference>
<dbReference type="PhylomeDB" id="A0A087WQP8"/>
<dbReference type="VEuPathDB" id="HostDB:ENSMUSG00000096045"/>
<dbReference type="HOGENOM" id="CLU_095369_1_0_1"/>
<feature type="domain" description="Disks large homolog 5 N-terminal" evidence="3">
    <location>
        <begin position="51"/>
        <end position="133"/>
    </location>
</feature>
<dbReference type="MGI" id="MGI:5435053">
    <property type="gene designation" value="Gm21698"/>
</dbReference>
<reference evidence="4 6" key="2">
    <citation type="journal article" date="2011" name="PLoS Biol.">
        <title>Modernizing reference genome assemblies.</title>
        <authorList>
            <person name="Church D.M."/>
            <person name="Schneider V.A."/>
            <person name="Graves T."/>
            <person name="Auger K."/>
            <person name="Cunningham F."/>
            <person name="Bouk N."/>
            <person name="Chen H.C."/>
            <person name="Agarwala R."/>
            <person name="McLaren W.M."/>
            <person name="Ritchie G.R."/>
            <person name="Albracht D."/>
            <person name="Kremitzki M."/>
            <person name="Rock S."/>
            <person name="Kotkiewicz H."/>
            <person name="Kremitzki C."/>
            <person name="Wollam A."/>
            <person name="Trani L."/>
            <person name="Fulton L."/>
            <person name="Fulton R."/>
            <person name="Matthews L."/>
            <person name="Whitehead S."/>
            <person name="Chow W."/>
            <person name="Torrance J."/>
            <person name="Dunn M."/>
            <person name="Harden G."/>
            <person name="Threadgold G."/>
            <person name="Wood J."/>
            <person name="Collins J."/>
            <person name="Heath P."/>
            <person name="Griffiths G."/>
            <person name="Pelan S."/>
            <person name="Grafham D."/>
            <person name="Eichler E.E."/>
            <person name="Weinstock G."/>
            <person name="Mardis E.R."/>
            <person name="Wilson R.K."/>
            <person name="Howe K."/>
            <person name="Flicek P."/>
            <person name="Hubbard T."/>
        </authorList>
    </citation>
    <scope>NUCLEOTIDE SEQUENCE [LARGE SCALE GENOMIC DNA]</scope>
    <source>
        <strain evidence="4 6">C57BL/6J</strain>
    </source>
</reference>
<gene>
    <name evidence="4 5" type="primary">Gm21698</name>
</gene>
<organism evidence="4 6">
    <name type="scientific">Mus musculus</name>
    <name type="common">Mouse</name>
    <dbReference type="NCBI Taxonomy" id="10090"/>
    <lineage>
        <taxon>Eukaryota</taxon>
        <taxon>Metazoa</taxon>
        <taxon>Chordata</taxon>
        <taxon>Craniata</taxon>
        <taxon>Vertebrata</taxon>
        <taxon>Euteleostomi</taxon>
        <taxon>Mammalia</taxon>
        <taxon>Eutheria</taxon>
        <taxon>Euarchontoglires</taxon>
        <taxon>Glires</taxon>
        <taxon>Rodentia</taxon>
        <taxon>Myomorpha</taxon>
        <taxon>Muroidea</taxon>
        <taxon>Muridae</taxon>
        <taxon>Murinae</taxon>
        <taxon>Mus</taxon>
        <taxon>Mus</taxon>
    </lineage>
</organism>
<dbReference type="GeneID" id="100862388"/>
<dbReference type="PANTHER" id="PTHR21558:SF13">
    <property type="entry name" value="MCG129800-RELATED"/>
    <property type="match status" value="1"/>
</dbReference>
<dbReference type="InterPro" id="IPR006907">
    <property type="entry name" value="DLG5_N"/>
</dbReference>
<proteinExistence type="predicted"/>
<reference evidence="4" key="3">
    <citation type="submission" date="2025-08" db="UniProtKB">
        <authorList>
            <consortium name="Ensembl"/>
        </authorList>
    </citation>
    <scope>IDENTIFICATION</scope>
    <source>
        <strain evidence="4">C57BL/6J</strain>
    </source>
</reference>
<keyword evidence="6" id="KW-1185">Reference proteome</keyword>
<feature type="compositionally biased region" description="Polar residues" evidence="2">
    <location>
        <begin position="202"/>
        <end position="211"/>
    </location>
</feature>
<evidence type="ECO:0000313" key="5">
    <source>
        <dbReference type="MGI" id="MGI:5435053"/>
    </source>
</evidence>
<evidence type="ECO:0000259" key="3">
    <source>
        <dbReference type="Pfam" id="PF04822"/>
    </source>
</evidence>
<dbReference type="AGR" id="MGI:5435053"/>
<evidence type="ECO:0000313" key="6">
    <source>
        <dbReference type="Proteomes" id="UP000000589"/>
    </source>
</evidence>
<dbReference type="AlphaFoldDB" id="A0A087WQP8"/>
<dbReference type="RefSeq" id="NP_001365574.1">
    <property type="nucleotide sequence ID" value="NM_001378645.1"/>
</dbReference>
<protein>
    <submittedName>
        <fullName evidence="4">Predicted gene, 21698</fullName>
    </submittedName>
</protein>
<dbReference type="RNAct" id="A0A087WQP8">
    <property type="molecule type" value="protein"/>
</dbReference>
<evidence type="ECO:0000256" key="2">
    <source>
        <dbReference type="SAM" id="MobiDB-lite"/>
    </source>
</evidence>
<dbReference type="Pfam" id="PF04822">
    <property type="entry name" value="Takusan"/>
    <property type="match status" value="1"/>
</dbReference>
<dbReference type="Bgee" id="ENSMUSG00000096045">
    <property type="expression patterns" value="Expressed in spermatid and 12 other cell types or tissues"/>
</dbReference>
<dbReference type="KEGG" id="mmu:100862388"/>
<keyword evidence="1" id="KW-0175">Coiled coil</keyword>
<sequence>MALFARLCRLFQRVNVDGRETREGRKDADLPSERNEGRRRWTWRMCMAHGQTTSPVPVKSKKQFEKEEKELIKKIQLTTEETNELRDRLIYVTKGSMNKRPYHRQTRHYKELKLKEKEIMTFLHDLEMKNMEARENNQELKKEKNFYRNLHTRILLGENLIKKKLAILQQESKEIHADWAIIQQRLVELNLSGKDEQEKTSNLEAQENQVSEAARELGLATAEEDSILQNELPCQEAPAEHHPQHPSSSSDESSSDESSYSTCPEWE</sequence>
<reference evidence="4" key="4">
    <citation type="submission" date="2025-09" db="UniProtKB">
        <authorList>
            <consortium name="Ensembl"/>
        </authorList>
    </citation>
    <scope>IDENTIFICATION</scope>
    <source>
        <strain evidence="4">C57BL/6J</strain>
    </source>
</reference>
<dbReference type="Proteomes" id="UP000000589">
    <property type="component" value="Chromosome 5"/>
</dbReference>
<dbReference type="ProteomicsDB" id="306354"/>
<evidence type="ECO:0000313" key="4">
    <source>
        <dbReference type="Ensembl" id="ENSMUSP00000140294.2"/>
    </source>
</evidence>
<feature type="compositionally biased region" description="Low complexity" evidence="2">
    <location>
        <begin position="247"/>
        <end position="261"/>
    </location>
</feature>
<evidence type="ECO:0000256" key="1">
    <source>
        <dbReference type="SAM" id="Coils"/>
    </source>
</evidence>
<dbReference type="PaxDb" id="10090-ENSMUSP00000140294"/>
<dbReference type="PANTHER" id="PTHR21558">
    <property type="entry name" value="SPEER/SPETEX"/>
    <property type="match status" value="1"/>
</dbReference>
<dbReference type="SMR" id="A0A087WQP8"/>